<reference evidence="2 3" key="1">
    <citation type="journal article" date="2024" name="Commun. Biol.">
        <title>Comparative genomic analysis of thermophilic fungi reveals convergent evolutionary adaptations and gene losses.</title>
        <authorList>
            <person name="Steindorff A.S."/>
            <person name="Aguilar-Pontes M.V."/>
            <person name="Robinson A.J."/>
            <person name="Andreopoulos B."/>
            <person name="LaButti K."/>
            <person name="Kuo A."/>
            <person name="Mondo S."/>
            <person name="Riley R."/>
            <person name="Otillar R."/>
            <person name="Haridas S."/>
            <person name="Lipzen A."/>
            <person name="Grimwood J."/>
            <person name="Schmutz J."/>
            <person name="Clum A."/>
            <person name="Reid I.D."/>
            <person name="Moisan M.C."/>
            <person name="Butler G."/>
            <person name="Nguyen T.T.M."/>
            <person name="Dewar K."/>
            <person name="Conant G."/>
            <person name="Drula E."/>
            <person name="Henrissat B."/>
            <person name="Hansel C."/>
            <person name="Singer S."/>
            <person name="Hutchinson M.I."/>
            <person name="de Vries R.P."/>
            <person name="Natvig D.O."/>
            <person name="Powell A.J."/>
            <person name="Tsang A."/>
            <person name="Grigoriev I.V."/>
        </authorList>
    </citation>
    <scope>NUCLEOTIDE SEQUENCE [LARGE SCALE GENOMIC DNA]</scope>
    <source>
        <strain evidence="2 3">CBS 494.80</strain>
    </source>
</reference>
<dbReference type="Gene3D" id="3.90.1300.10">
    <property type="entry name" value="Amidase signature (AS) domain"/>
    <property type="match status" value="1"/>
</dbReference>
<evidence type="ECO:0000313" key="2">
    <source>
        <dbReference type="EMBL" id="KAL2068841.1"/>
    </source>
</evidence>
<evidence type="ECO:0000313" key="3">
    <source>
        <dbReference type="Proteomes" id="UP001595075"/>
    </source>
</evidence>
<accession>A0ABR4CH50</accession>
<dbReference type="PANTHER" id="PTHR46310:SF7">
    <property type="entry name" value="AMIDASE 1"/>
    <property type="match status" value="1"/>
</dbReference>
<organism evidence="2 3">
    <name type="scientific">Oculimacula yallundae</name>
    <dbReference type="NCBI Taxonomy" id="86028"/>
    <lineage>
        <taxon>Eukaryota</taxon>
        <taxon>Fungi</taxon>
        <taxon>Dikarya</taxon>
        <taxon>Ascomycota</taxon>
        <taxon>Pezizomycotina</taxon>
        <taxon>Leotiomycetes</taxon>
        <taxon>Helotiales</taxon>
        <taxon>Ploettnerulaceae</taxon>
        <taxon>Oculimacula</taxon>
    </lineage>
</organism>
<sequence length="605" mass="66614">MDSLIDHKEPNASPVLQIAGVKYLRGEAVGSISSALIGRNGSDSVPVTVIDISDLDSIDPEAIQSLSETRISSLLSRDDVIHDSFTKQLLFKTSPNATVAWERDEQKTKAFHRQSDLPCEGPYFLVGTTLYTVFRLYPDIYKAFMYGILQSSDSLRFEKTAVEGYIPVPSRLYSKVDPQHPISGKRIAIKDIYDIRGLVRGVSSQAYARLNTPAKSTARCVQDLLDLGAIVVGIAKTTQFASGMTAGDWVETSCPTNPRGDQHLDPGCSSAGSAASVAGYEWLDFAVGSDSLGSMIGPAAECGLFGIRPSTGLLSNDGALPVSLHLDTPGCFARSIAELSQITSRWLPGSSEVNIDIPIHLKPTRILVPEEAIRIFIPTQLDAFGGFLEDLERHCGLKSTNVNIADQWKSTRPLGNKSSLEDYLATTVANIQLYDSYHNNLKFRTDYMAAFDEKPSVDPMVQFKWDLASRMSEEQYKQACEEKKVFKEFLEKEVFTDRTIMILPGSFPAPSYRDEVSRTEEQCSKWQGYGLQNTTFSVLGGLPAVVLPVGERTYQSKFTGKDEQKPISVIILGPRGSDNWLMKVLENVWKESGRPSNVEVGTSIF</sequence>
<dbReference type="InterPro" id="IPR036928">
    <property type="entry name" value="AS_sf"/>
</dbReference>
<comment type="caution">
    <text evidence="2">The sequence shown here is derived from an EMBL/GenBank/DDBJ whole genome shotgun (WGS) entry which is preliminary data.</text>
</comment>
<dbReference type="InterPro" id="IPR023631">
    <property type="entry name" value="Amidase_dom"/>
</dbReference>
<proteinExistence type="predicted"/>
<dbReference type="EMBL" id="JAZHXI010000008">
    <property type="protein sequence ID" value="KAL2068841.1"/>
    <property type="molecule type" value="Genomic_DNA"/>
</dbReference>
<gene>
    <name evidence="2" type="ORF">VTL71DRAFT_15179</name>
</gene>
<evidence type="ECO:0000259" key="1">
    <source>
        <dbReference type="Pfam" id="PF01425"/>
    </source>
</evidence>
<feature type="domain" description="Amidase" evidence="1">
    <location>
        <begin position="177"/>
        <end position="581"/>
    </location>
</feature>
<dbReference type="SUPFAM" id="SSF75304">
    <property type="entry name" value="Amidase signature (AS) enzymes"/>
    <property type="match status" value="1"/>
</dbReference>
<dbReference type="PANTHER" id="PTHR46310">
    <property type="entry name" value="AMIDASE 1"/>
    <property type="match status" value="1"/>
</dbReference>
<name>A0ABR4CH50_9HELO</name>
<keyword evidence="3" id="KW-1185">Reference proteome</keyword>
<protein>
    <recommendedName>
        <fullName evidence="1">Amidase domain-containing protein</fullName>
    </recommendedName>
</protein>
<dbReference type="Proteomes" id="UP001595075">
    <property type="component" value="Unassembled WGS sequence"/>
</dbReference>
<dbReference type="Pfam" id="PF01425">
    <property type="entry name" value="Amidase"/>
    <property type="match status" value="1"/>
</dbReference>